<name>A0A1E5P740_9ACTN</name>
<evidence type="ECO:0000256" key="1">
    <source>
        <dbReference type="SAM" id="SignalP"/>
    </source>
</evidence>
<dbReference type="Gene3D" id="2.80.10.50">
    <property type="match status" value="1"/>
</dbReference>
<dbReference type="OrthoDB" id="4302866at2"/>
<evidence type="ECO:0000313" key="3">
    <source>
        <dbReference type="Proteomes" id="UP000095759"/>
    </source>
</evidence>
<dbReference type="STRING" id="285458.BGM19_23325"/>
<proteinExistence type="predicted"/>
<dbReference type="RefSeq" id="WP_069927276.1">
    <property type="nucleotide sequence ID" value="NZ_MEHI01000001.1"/>
</dbReference>
<gene>
    <name evidence="2" type="ORF">AS594_13485</name>
</gene>
<sequence length="522" mass="54061">MKTIRRKTARLLLAPAVALGLFAPVLAAAPAAAAPAGAAADEAYTFTNPHGTLNSTGNNDGNQISVTPDGMNYKQWRLIKLSSPGQFNIASTSSGKCIYATQPATQRSCGQDGQQWHFRPVDGKPNTFGIIRRAETGTESCMDNRGGLHLWGILAQPNVCNGSASQQWTLPEYKAAEARSLALDYYSDLCSKKISTCSWKQSSEGQPEVLPRRPASSVWFNDTSTTMTQIFTTIYHSGWAQSFSAGLSTSVGVSTPVQAMISNQLTATQTYTSDESTINGISVTVPPKSYAWVDFAAVGKKVTGTWTFNTDNQPWTTDATVTVPVIKSTAGTTMYVARTNANPPGSGSTSDDVKPTVIAKTASAVMDVPAGGKLTAVQGGVRVSDADGATIATVMPGAVTDTNGVIHKAALAVEGTTVTQTIEGVPGDTITGTMSPPTFSLGDGTPAGYTSAKKSTRTMAAATFSASQDSDAYDKCMAAKIGTSIVSGGISGLLGGPPGVAVGMMTGAFSGIVIGTVTCPKK</sequence>
<accession>A0A1E5P740</accession>
<keyword evidence="3" id="KW-1185">Reference proteome</keyword>
<protein>
    <submittedName>
        <fullName evidence="2">Uncharacterized protein</fullName>
    </submittedName>
</protein>
<organism evidence="2 3">
    <name type="scientific">Streptomyces agglomeratus</name>
    <dbReference type="NCBI Taxonomy" id="285458"/>
    <lineage>
        <taxon>Bacteria</taxon>
        <taxon>Bacillati</taxon>
        <taxon>Actinomycetota</taxon>
        <taxon>Actinomycetes</taxon>
        <taxon>Kitasatosporales</taxon>
        <taxon>Streptomycetaceae</taxon>
        <taxon>Streptomyces</taxon>
    </lineage>
</organism>
<dbReference type="AlphaFoldDB" id="A0A1E5P740"/>
<dbReference type="EMBL" id="MEHJ01000001">
    <property type="protein sequence ID" value="OEJ25350.1"/>
    <property type="molecule type" value="Genomic_DNA"/>
</dbReference>
<reference evidence="2 3" key="1">
    <citation type="submission" date="2016-08" db="EMBL/GenBank/DDBJ databases">
        <title>Complete genome sequence of Streptomyces agglomeratus strain 6-3-2, a novel anti-MRSA actinomycete isolated from Wuli of Tebit, China.</title>
        <authorList>
            <person name="Chen X."/>
        </authorList>
    </citation>
    <scope>NUCLEOTIDE SEQUENCE [LARGE SCALE GENOMIC DNA]</scope>
    <source>
        <strain evidence="2 3">6-3-2</strain>
    </source>
</reference>
<feature type="signal peptide" evidence="1">
    <location>
        <begin position="1"/>
        <end position="27"/>
    </location>
</feature>
<keyword evidence="1" id="KW-0732">Signal</keyword>
<comment type="caution">
    <text evidence="2">The sequence shown here is derived from an EMBL/GenBank/DDBJ whole genome shotgun (WGS) entry which is preliminary data.</text>
</comment>
<dbReference type="InterPro" id="IPR035992">
    <property type="entry name" value="Ricin_B-like_lectins"/>
</dbReference>
<dbReference type="SUPFAM" id="SSF50370">
    <property type="entry name" value="Ricin B-like lectins"/>
    <property type="match status" value="1"/>
</dbReference>
<dbReference type="Proteomes" id="UP000095759">
    <property type="component" value="Unassembled WGS sequence"/>
</dbReference>
<evidence type="ECO:0000313" key="2">
    <source>
        <dbReference type="EMBL" id="OEJ25350.1"/>
    </source>
</evidence>
<feature type="chain" id="PRO_5038901627" evidence="1">
    <location>
        <begin position="28"/>
        <end position="522"/>
    </location>
</feature>
<dbReference type="CDD" id="cd00161">
    <property type="entry name" value="beta-trefoil_Ricin-like"/>
    <property type="match status" value="1"/>
</dbReference>
<dbReference type="SUPFAM" id="SSF56973">
    <property type="entry name" value="Aerolisin/ETX pore-forming domain"/>
    <property type="match status" value="1"/>
</dbReference>